<feature type="compositionally biased region" description="Low complexity" evidence="7">
    <location>
        <begin position="715"/>
        <end position="739"/>
    </location>
</feature>
<feature type="compositionally biased region" description="Low complexity" evidence="7">
    <location>
        <begin position="842"/>
        <end position="854"/>
    </location>
</feature>
<feature type="compositionally biased region" description="Basic residues" evidence="7">
    <location>
        <begin position="602"/>
        <end position="614"/>
    </location>
</feature>
<comment type="subcellular location">
    <subcellularLocation>
        <location evidence="1">Cytoplasm</location>
    </subcellularLocation>
</comment>
<feature type="region of interest" description="Disordered" evidence="7">
    <location>
        <begin position="681"/>
        <end position="739"/>
    </location>
</feature>
<feature type="compositionally biased region" description="Acidic residues" evidence="7">
    <location>
        <begin position="572"/>
        <end position="597"/>
    </location>
</feature>
<feature type="compositionally biased region" description="Basic and acidic residues" evidence="7">
    <location>
        <begin position="235"/>
        <end position="250"/>
    </location>
</feature>
<feature type="compositionally biased region" description="Basic and acidic residues" evidence="7">
    <location>
        <begin position="547"/>
        <end position="561"/>
    </location>
</feature>
<reference evidence="9 10" key="1">
    <citation type="journal article" date="2023" name="Commun. Biol.">
        <title>Genome analysis of Parmales, the sister group of diatoms, reveals the evolutionary specialization of diatoms from phago-mixotrophs to photoautotrophs.</title>
        <authorList>
            <person name="Ban H."/>
            <person name="Sato S."/>
            <person name="Yoshikawa S."/>
            <person name="Yamada K."/>
            <person name="Nakamura Y."/>
            <person name="Ichinomiya M."/>
            <person name="Sato N."/>
            <person name="Blanc-Mathieu R."/>
            <person name="Endo H."/>
            <person name="Kuwata A."/>
            <person name="Ogata H."/>
        </authorList>
    </citation>
    <scope>NUCLEOTIDE SEQUENCE [LARGE SCALE GENOMIC DNA]</scope>
</reference>
<dbReference type="Proteomes" id="UP001165060">
    <property type="component" value="Unassembled WGS sequence"/>
</dbReference>
<evidence type="ECO:0000256" key="2">
    <source>
        <dbReference type="ARBA" id="ARBA00022490"/>
    </source>
</evidence>
<evidence type="ECO:0000256" key="3">
    <source>
        <dbReference type="ARBA" id="ARBA00022741"/>
    </source>
</evidence>
<dbReference type="EMBL" id="BRYB01003017">
    <property type="protein sequence ID" value="GMI29099.1"/>
    <property type="molecule type" value="Genomic_DNA"/>
</dbReference>
<dbReference type="InterPro" id="IPR036361">
    <property type="entry name" value="SAP_dom_sf"/>
</dbReference>
<feature type="region of interest" description="Disordered" evidence="7">
    <location>
        <begin position="225"/>
        <end position="250"/>
    </location>
</feature>
<dbReference type="Gene3D" id="1.10.720.30">
    <property type="entry name" value="SAP domain"/>
    <property type="match status" value="1"/>
</dbReference>
<dbReference type="SMART" id="SM00513">
    <property type="entry name" value="SAP"/>
    <property type="match status" value="1"/>
</dbReference>
<evidence type="ECO:0000313" key="9">
    <source>
        <dbReference type="EMBL" id="GMI29099.1"/>
    </source>
</evidence>
<feature type="coiled-coil region" evidence="6">
    <location>
        <begin position="772"/>
        <end position="799"/>
    </location>
</feature>
<evidence type="ECO:0000256" key="4">
    <source>
        <dbReference type="ARBA" id="ARBA00022840"/>
    </source>
</evidence>
<evidence type="ECO:0000313" key="10">
    <source>
        <dbReference type="Proteomes" id="UP001165060"/>
    </source>
</evidence>
<dbReference type="Pfam" id="PF25764">
    <property type="entry name" value="KIF21A_4th"/>
    <property type="match status" value="1"/>
</dbReference>
<feature type="region of interest" description="Disordered" evidence="7">
    <location>
        <begin position="547"/>
        <end position="630"/>
    </location>
</feature>
<dbReference type="InterPro" id="IPR003034">
    <property type="entry name" value="SAP_dom"/>
</dbReference>
<organism evidence="9 10">
    <name type="scientific">Tetraparma gracilis</name>
    <dbReference type="NCBI Taxonomy" id="2962635"/>
    <lineage>
        <taxon>Eukaryota</taxon>
        <taxon>Sar</taxon>
        <taxon>Stramenopiles</taxon>
        <taxon>Ochrophyta</taxon>
        <taxon>Bolidophyceae</taxon>
        <taxon>Parmales</taxon>
        <taxon>Triparmaceae</taxon>
        <taxon>Tetraparma</taxon>
    </lineage>
</organism>
<evidence type="ECO:0000256" key="5">
    <source>
        <dbReference type="ARBA" id="ARBA00023054"/>
    </source>
</evidence>
<keyword evidence="10" id="KW-1185">Reference proteome</keyword>
<gene>
    <name evidence="9" type="ORF">TeGR_g10873</name>
</gene>
<evidence type="ECO:0000256" key="7">
    <source>
        <dbReference type="SAM" id="MobiDB-lite"/>
    </source>
</evidence>
<keyword evidence="2" id="KW-0963">Cytoplasm</keyword>
<keyword evidence="4" id="KW-0067">ATP-binding</keyword>
<keyword evidence="5 6" id="KW-0175">Coiled coil</keyword>
<accession>A0ABQ6MM79</accession>
<feature type="region of interest" description="Disordered" evidence="7">
    <location>
        <begin position="842"/>
        <end position="907"/>
    </location>
</feature>
<comment type="caution">
    <text evidence="9">The sequence shown here is derived from an EMBL/GenBank/DDBJ whole genome shotgun (WGS) entry which is preliminary data.</text>
</comment>
<evidence type="ECO:0000259" key="8">
    <source>
        <dbReference type="PROSITE" id="PS50800"/>
    </source>
</evidence>
<feature type="domain" description="SAP" evidence="8">
    <location>
        <begin position="649"/>
        <end position="683"/>
    </location>
</feature>
<evidence type="ECO:0000256" key="6">
    <source>
        <dbReference type="SAM" id="Coils"/>
    </source>
</evidence>
<dbReference type="SUPFAM" id="SSF68906">
    <property type="entry name" value="SAP domain"/>
    <property type="match status" value="1"/>
</dbReference>
<dbReference type="Pfam" id="PF02037">
    <property type="entry name" value="SAP"/>
    <property type="match status" value="1"/>
</dbReference>
<feature type="non-terminal residue" evidence="9">
    <location>
        <position position="1"/>
    </location>
</feature>
<dbReference type="PROSITE" id="PS50800">
    <property type="entry name" value="SAP"/>
    <property type="match status" value="1"/>
</dbReference>
<keyword evidence="3" id="KW-0547">Nucleotide-binding</keyword>
<dbReference type="PANTHER" id="PTHR47969">
    <property type="entry name" value="CHROMOSOME-ASSOCIATED KINESIN KIF4A-RELATED"/>
    <property type="match status" value="1"/>
</dbReference>
<feature type="coiled-coil region" evidence="6">
    <location>
        <begin position="31"/>
        <end position="58"/>
    </location>
</feature>
<dbReference type="PANTHER" id="PTHR47969:SF15">
    <property type="entry name" value="CHROMOSOME-ASSOCIATED KINESIN KIF4A-RELATED"/>
    <property type="match status" value="1"/>
</dbReference>
<protein>
    <recommendedName>
        <fullName evidence="8">SAP domain-containing protein</fullName>
    </recommendedName>
</protein>
<proteinExistence type="predicted"/>
<evidence type="ECO:0000256" key="1">
    <source>
        <dbReference type="ARBA" id="ARBA00004496"/>
    </source>
</evidence>
<sequence>PPPPHPPYQIARSHNVPIDSIASSLPASDTLTDQRNEIESLRSQLSEAQTDAAMARATATAIVMGDGNLTVAQELAVREANACEDADETPGAAEAELAADYSNQLNQLSGDVVEKEKALQLLSKEKENMDNLKSHFVSAMKSLEDEVNILNTEKAQLQSKLSAERPASEAKPSLAAAQKMKARVDELESKIRTLKQKSSEHARSIRMREIAEKKCVELQNEIESDKKKRAALQRKMKEESEGRRSEKRAAEVKAMRMLREGEKLKMELNKVREAAAKQANVLKRKATEAVAKQRSMAEARKRKAVSASANTASAATIEKGRKGDLVSWLEKEVEIMAQVRATKEQLDEQATLRAAAAKKREGFVGQKGLSLNKTVSNLDMEVETRTGVICQLQRSLIELEREAKANSLSDNAERFSGMTKSEVKFMMNSVFDRLVDTSHERDDLRRTKSTADQAKIEEAVEIARKAHQTEIKKLQMEHSEATLALLESTKGVVQNKVASMTTAPSTDPDELRATVDAMLGDYMSGFNKAGDDLFGRFDAIVEAEEKEKEKVAKKKQAEKDKKKMKKIKWTPEEEEEEPDEFPDAGEVDEDSDSDWEDGGAKGKSKPAGTKKPKAPKSSAQAFDTSIIEEDVEQMLDEGDFEPALTEAQIKSMKVAELKAELKKRDLLVGGKKDELAARLLAHESTKAPPQGLGEMDVSLISNGDGADASFESKGSVESTASSASSASSKSAASAASSVSDMSAVSAVSSGGTPYAKKVKKATIYLQDDVESSMEVEEEVKEKQKEVSDLQSRLSAMRKATTTTAAAKPAPYFKTVKAVKPAAPAAPAAGPASDRAAMLAAWRTKNPTSSSNSSPVRKKEPFAVPKSPGIKRSRSDEGEGLGGASKKIRAEMRRKGGLGGGPAGGKLDQAKMANITNTLDSVNNMVMSLPKGGGLGPMAAAKSATALGRPAVSTKARPAPKWN</sequence>
<dbReference type="InterPro" id="IPR027640">
    <property type="entry name" value="Kinesin-like_fam"/>
</dbReference>
<name>A0ABQ6MM79_9STRA</name>